<evidence type="ECO:0000256" key="1">
    <source>
        <dbReference type="ARBA" id="ARBA00023125"/>
    </source>
</evidence>
<gene>
    <name evidence="4" type="ORF">FG87_22890</name>
</gene>
<dbReference type="Pfam" id="PF00440">
    <property type="entry name" value="TetR_N"/>
    <property type="match status" value="1"/>
</dbReference>
<dbReference type="Gene3D" id="1.10.357.10">
    <property type="entry name" value="Tetracycline Repressor, domain 2"/>
    <property type="match status" value="1"/>
</dbReference>
<sequence>MPRPRIHDPDAVLDATESLVVRSGPAAVTTRAVAAATGMSNGAIYHTFGSRAELLARTWLRAAHRFQTLQTGLVDAALDSATPDAAEAVLAAAEAPLVFAGQFPTSARLLLIVPRDELLGDAPETVGAELAATDKALVDLLIRLTRQLWDRRDRHAVDVLTLCLVDLPSAILLRRDRLTNPIAREQLRAAVRAVLAIGPPPSSATDHPVTRNS</sequence>
<dbReference type="PROSITE" id="PS50977">
    <property type="entry name" value="HTH_TETR_2"/>
    <property type="match status" value="1"/>
</dbReference>
<dbReference type="PRINTS" id="PR00455">
    <property type="entry name" value="HTHTETR"/>
</dbReference>
<keyword evidence="1 2" id="KW-0238">DNA-binding</keyword>
<feature type="DNA-binding region" description="H-T-H motif" evidence="2">
    <location>
        <begin position="29"/>
        <end position="48"/>
    </location>
</feature>
<dbReference type="Proteomes" id="UP000031364">
    <property type="component" value="Unassembled WGS sequence"/>
</dbReference>
<organism evidence="4 5">
    <name type="scientific">Nocardia vulneris</name>
    <dbReference type="NCBI Taxonomy" id="1141657"/>
    <lineage>
        <taxon>Bacteria</taxon>
        <taxon>Bacillati</taxon>
        <taxon>Actinomycetota</taxon>
        <taxon>Actinomycetes</taxon>
        <taxon>Mycobacteriales</taxon>
        <taxon>Nocardiaceae</taxon>
        <taxon>Nocardia</taxon>
    </lineage>
</organism>
<protein>
    <submittedName>
        <fullName evidence="4">TetR family transcriptional regulator</fullName>
    </submittedName>
</protein>
<accession>A0ABR4ZBT0</accession>
<dbReference type="RefSeq" id="WP_043674328.1">
    <property type="nucleotide sequence ID" value="NZ_BDCI01000002.1"/>
</dbReference>
<proteinExistence type="predicted"/>
<dbReference type="InterPro" id="IPR001647">
    <property type="entry name" value="HTH_TetR"/>
</dbReference>
<name>A0ABR4ZBT0_9NOCA</name>
<dbReference type="SUPFAM" id="SSF46689">
    <property type="entry name" value="Homeodomain-like"/>
    <property type="match status" value="1"/>
</dbReference>
<evidence type="ECO:0000313" key="4">
    <source>
        <dbReference type="EMBL" id="KIA62769.1"/>
    </source>
</evidence>
<comment type="caution">
    <text evidence="4">The sequence shown here is derived from an EMBL/GenBank/DDBJ whole genome shotgun (WGS) entry which is preliminary data.</text>
</comment>
<dbReference type="InterPro" id="IPR009057">
    <property type="entry name" value="Homeodomain-like_sf"/>
</dbReference>
<feature type="domain" description="HTH tetR-type" evidence="3">
    <location>
        <begin position="6"/>
        <end position="66"/>
    </location>
</feature>
<evidence type="ECO:0000259" key="3">
    <source>
        <dbReference type="PROSITE" id="PS50977"/>
    </source>
</evidence>
<keyword evidence="5" id="KW-1185">Reference proteome</keyword>
<dbReference type="EMBL" id="JNFP01000028">
    <property type="protein sequence ID" value="KIA62769.1"/>
    <property type="molecule type" value="Genomic_DNA"/>
</dbReference>
<reference evidence="4 5" key="1">
    <citation type="journal article" date="2014" name="Int. J. Syst. Evol. Microbiol.">
        <title>Nocardia vulneris sp. nov., isolated from wounds of human patients in North America.</title>
        <authorList>
            <person name="Lasker B.A."/>
            <person name="Bell M."/>
            <person name="Klenk H.P."/>
            <person name="Sproer C."/>
            <person name="Schumann C."/>
            <person name="Schumann P."/>
            <person name="Brown J.M."/>
        </authorList>
    </citation>
    <scope>NUCLEOTIDE SEQUENCE [LARGE SCALE GENOMIC DNA]</scope>
    <source>
        <strain evidence="4 5">W9851</strain>
    </source>
</reference>
<evidence type="ECO:0000313" key="5">
    <source>
        <dbReference type="Proteomes" id="UP000031364"/>
    </source>
</evidence>
<evidence type="ECO:0000256" key="2">
    <source>
        <dbReference type="PROSITE-ProRule" id="PRU00335"/>
    </source>
</evidence>